<proteinExistence type="predicted"/>
<name>A0A8C2UAY0_COTJA</name>
<reference evidence="3" key="1">
    <citation type="submission" date="2015-11" db="EMBL/GenBank/DDBJ databases">
        <authorList>
            <consortium name="International Coturnix japonica Genome Analysis Consortium"/>
            <person name="Warren W."/>
            <person name="Burt D.W."/>
            <person name="Antin P.B."/>
            <person name="Lanford R."/>
            <person name="Gros J."/>
            <person name="Wilson R.K."/>
        </authorList>
    </citation>
    <scope>NUCLEOTIDE SEQUENCE [LARGE SCALE GENOMIC DNA]</scope>
</reference>
<dbReference type="PANTHER" id="PTHR22529:SF1">
    <property type="entry name" value="EPITHELIAL-STROMAL INTERACTION PROTEIN 1"/>
    <property type="match status" value="1"/>
</dbReference>
<feature type="region of interest" description="Disordered" evidence="2">
    <location>
        <begin position="1"/>
        <end position="72"/>
    </location>
</feature>
<sequence>MSGVRGWREGSSYGMAGGTGQRPLPAPHLGQKGYLGANSNQTEEAGNSQQLMRSGEETRNQPSTYQQQQEQHVNSYVLITPNETRRNKLQQIAKKELDDLERWKETHRPGPIKLPPQRLGGEESEAQARQKQQMMFTQSKYQQKAERLEVKKRQQEMQRREMFLEDRFHKTNELLNRLDLGLPRNDSCQTANCGPESTAWARSRIYKQALREDENRRLEEMNNGGRLN</sequence>
<gene>
    <name evidence="3" type="primary">EPSTI1</name>
</gene>
<dbReference type="Ensembl" id="ENSCJPT00005034136.1">
    <property type="protein sequence ID" value="ENSCJPP00005025065.1"/>
    <property type="gene ID" value="ENSCJPG00005019713.1"/>
</dbReference>
<evidence type="ECO:0000256" key="1">
    <source>
        <dbReference type="SAM" id="Coils"/>
    </source>
</evidence>
<reference evidence="3" key="3">
    <citation type="submission" date="2025-09" db="UniProtKB">
        <authorList>
            <consortium name="Ensembl"/>
        </authorList>
    </citation>
    <scope>IDENTIFICATION</scope>
</reference>
<reference evidence="3" key="2">
    <citation type="submission" date="2025-08" db="UniProtKB">
        <authorList>
            <consortium name="Ensembl"/>
        </authorList>
    </citation>
    <scope>IDENTIFICATION</scope>
</reference>
<dbReference type="InterPro" id="IPR026185">
    <property type="entry name" value="EPSTI1"/>
</dbReference>
<dbReference type="PANTHER" id="PTHR22529">
    <property type="entry name" value="EPITHELIAL-STROMAL INTERACTION PROTEIN 1"/>
    <property type="match status" value="1"/>
</dbReference>
<accession>A0A8C2UAY0</accession>
<organism evidence="3 4">
    <name type="scientific">Coturnix japonica</name>
    <name type="common">Japanese quail</name>
    <name type="synonym">Coturnix coturnix japonica</name>
    <dbReference type="NCBI Taxonomy" id="93934"/>
    <lineage>
        <taxon>Eukaryota</taxon>
        <taxon>Metazoa</taxon>
        <taxon>Chordata</taxon>
        <taxon>Craniata</taxon>
        <taxon>Vertebrata</taxon>
        <taxon>Euteleostomi</taxon>
        <taxon>Archelosauria</taxon>
        <taxon>Archosauria</taxon>
        <taxon>Dinosauria</taxon>
        <taxon>Saurischia</taxon>
        <taxon>Theropoda</taxon>
        <taxon>Coelurosauria</taxon>
        <taxon>Aves</taxon>
        <taxon>Neognathae</taxon>
        <taxon>Galloanserae</taxon>
        <taxon>Galliformes</taxon>
        <taxon>Phasianidae</taxon>
        <taxon>Perdicinae</taxon>
        <taxon>Coturnix</taxon>
    </lineage>
</organism>
<evidence type="ECO:0000313" key="3">
    <source>
        <dbReference type="Ensembl" id="ENSCJPP00005025065.1"/>
    </source>
</evidence>
<dbReference type="Proteomes" id="UP000694412">
    <property type="component" value="Chromosome 1"/>
</dbReference>
<feature type="region of interest" description="Disordered" evidence="2">
    <location>
        <begin position="106"/>
        <end position="131"/>
    </location>
</feature>
<evidence type="ECO:0000313" key="4">
    <source>
        <dbReference type="Proteomes" id="UP000694412"/>
    </source>
</evidence>
<feature type="compositionally biased region" description="Polar residues" evidence="2">
    <location>
        <begin position="37"/>
        <end position="52"/>
    </location>
</feature>
<dbReference type="AlphaFoldDB" id="A0A8C2UAY0"/>
<keyword evidence="1" id="KW-0175">Coiled coil</keyword>
<evidence type="ECO:0000256" key="2">
    <source>
        <dbReference type="SAM" id="MobiDB-lite"/>
    </source>
</evidence>
<feature type="coiled-coil region" evidence="1">
    <location>
        <begin position="138"/>
        <end position="165"/>
    </location>
</feature>
<keyword evidence="4" id="KW-1185">Reference proteome</keyword>
<feature type="compositionally biased region" description="Polar residues" evidence="2">
    <location>
        <begin position="60"/>
        <end position="72"/>
    </location>
</feature>
<dbReference type="GeneTree" id="ENSGT00390000013820"/>
<protein>
    <submittedName>
        <fullName evidence="3">Epithelial stromal interaction 1</fullName>
    </submittedName>
</protein>